<evidence type="ECO:0000313" key="2">
    <source>
        <dbReference type="EMBL" id="HIX76163.1"/>
    </source>
</evidence>
<sequence length="294" mass="32974">MPGECHAHIFMDGKNYKAAAAAHSAAPDEILIREHLKAYEREGVTYVRDGGDPYGAGLLARELAPEYGITYRTPGFAIHREGRYGKIVGRSYTDRKEYGELLRKLRGNRGDFVKIMTTGIMDFSTDGKVTGEPLPREEVFWLVAMAHDAGYSVMAHTNGAQAVIDAVEAGVDSVEHGNDQTEESLQCVAEHRAVWVPTTVTVKNLIGNGRYEDAVLEKIYRRQTENIRKAWKLGVLMAAGSDAGAYCVLHGRGIWQEYQVFLDTLGDTQEIRQALRRGEDEIRRRFQRNRSEKL</sequence>
<dbReference type="InterPro" id="IPR006680">
    <property type="entry name" value="Amidohydro-rel"/>
</dbReference>
<feature type="domain" description="Amidohydrolase-related" evidence="1">
    <location>
        <begin position="29"/>
        <end position="247"/>
    </location>
</feature>
<dbReference type="AlphaFoldDB" id="A0A9D1XAW7"/>
<dbReference type="SUPFAM" id="SSF51556">
    <property type="entry name" value="Metallo-dependent hydrolases"/>
    <property type="match status" value="1"/>
</dbReference>
<dbReference type="PANTHER" id="PTHR43135:SF3">
    <property type="entry name" value="ALPHA-D-RIBOSE 1-METHYLPHOSPHONATE 5-TRIPHOSPHATE DIPHOSPHATASE"/>
    <property type="match status" value="1"/>
</dbReference>
<organism evidence="2 3">
    <name type="scientific">Candidatus Fusicatenibacter merdavium</name>
    <dbReference type="NCBI Taxonomy" id="2838600"/>
    <lineage>
        <taxon>Bacteria</taxon>
        <taxon>Bacillati</taxon>
        <taxon>Bacillota</taxon>
        <taxon>Clostridia</taxon>
        <taxon>Lachnospirales</taxon>
        <taxon>Lachnospiraceae</taxon>
        <taxon>Fusicatenibacter</taxon>
    </lineage>
</organism>
<name>A0A9D1XAW7_9FIRM</name>
<protein>
    <submittedName>
        <fullName evidence="2">Amidohydrolase family protein</fullName>
    </submittedName>
</protein>
<gene>
    <name evidence="2" type="ORF">H9734_00985</name>
</gene>
<reference evidence="2" key="2">
    <citation type="submission" date="2021-04" db="EMBL/GenBank/DDBJ databases">
        <authorList>
            <person name="Gilroy R."/>
        </authorList>
    </citation>
    <scope>NUCLEOTIDE SEQUENCE</scope>
    <source>
        <strain evidence="2">CHK183-1962</strain>
    </source>
</reference>
<comment type="caution">
    <text evidence="2">The sequence shown here is derived from an EMBL/GenBank/DDBJ whole genome shotgun (WGS) entry which is preliminary data.</text>
</comment>
<dbReference type="InterPro" id="IPR032466">
    <property type="entry name" value="Metal_Hydrolase"/>
</dbReference>
<dbReference type="Pfam" id="PF01979">
    <property type="entry name" value="Amidohydro_1"/>
    <property type="match status" value="1"/>
</dbReference>
<reference evidence="2" key="1">
    <citation type="journal article" date="2021" name="PeerJ">
        <title>Extensive microbial diversity within the chicken gut microbiome revealed by metagenomics and culture.</title>
        <authorList>
            <person name="Gilroy R."/>
            <person name="Ravi A."/>
            <person name="Getino M."/>
            <person name="Pursley I."/>
            <person name="Horton D.L."/>
            <person name="Alikhan N.F."/>
            <person name="Baker D."/>
            <person name="Gharbi K."/>
            <person name="Hall N."/>
            <person name="Watson M."/>
            <person name="Adriaenssens E.M."/>
            <person name="Foster-Nyarko E."/>
            <person name="Jarju S."/>
            <person name="Secka A."/>
            <person name="Antonio M."/>
            <person name="Oren A."/>
            <person name="Chaudhuri R.R."/>
            <person name="La Ragione R."/>
            <person name="Hildebrand F."/>
            <person name="Pallen M.J."/>
        </authorList>
    </citation>
    <scope>NUCLEOTIDE SEQUENCE</scope>
    <source>
        <strain evidence="2">CHK183-1962</strain>
    </source>
</reference>
<evidence type="ECO:0000313" key="3">
    <source>
        <dbReference type="Proteomes" id="UP000886890"/>
    </source>
</evidence>
<dbReference type="Gene3D" id="3.20.20.140">
    <property type="entry name" value="Metal-dependent hydrolases"/>
    <property type="match status" value="1"/>
</dbReference>
<proteinExistence type="predicted"/>
<evidence type="ECO:0000259" key="1">
    <source>
        <dbReference type="Pfam" id="PF01979"/>
    </source>
</evidence>
<dbReference type="InterPro" id="IPR051781">
    <property type="entry name" value="Metallo-dep_Hydrolase"/>
</dbReference>
<dbReference type="PANTHER" id="PTHR43135">
    <property type="entry name" value="ALPHA-D-RIBOSE 1-METHYLPHOSPHONATE 5-TRIPHOSPHATE DIPHOSPHATASE"/>
    <property type="match status" value="1"/>
</dbReference>
<dbReference type="EMBL" id="DXEK01000015">
    <property type="protein sequence ID" value="HIX76163.1"/>
    <property type="molecule type" value="Genomic_DNA"/>
</dbReference>
<dbReference type="GO" id="GO:0016787">
    <property type="term" value="F:hydrolase activity"/>
    <property type="evidence" value="ECO:0007669"/>
    <property type="project" value="InterPro"/>
</dbReference>
<accession>A0A9D1XAW7</accession>
<dbReference type="Proteomes" id="UP000886890">
    <property type="component" value="Unassembled WGS sequence"/>
</dbReference>